<evidence type="ECO:0000259" key="2">
    <source>
        <dbReference type="PROSITE" id="PS51186"/>
    </source>
</evidence>
<name>A0A1J9QVF7_9PEZI</name>
<keyword evidence="4" id="KW-1185">Reference proteome</keyword>
<comment type="caution">
    <text evidence="3">The sequence shown here is derived from an EMBL/GenBank/DDBJ whole genome shotgun (WGS) entry which is preliminary data.</text>
</comment>
<dbReference type="PROSITE" id="PS51186">
    <property type="entry name" value="GNAT"/>
    <property type="match status" value="1"/>
</dbReference>
<dbReference type="OrthoDB" id="41532at2759"/>
<dbReference type="EMBL" id="MNUE01000034">
    <property type="protein sequence ID" value="OJD32966.1"/>
    <property type="molecule type" value="Genomic_DNA"/>
</dbReference>
<gene>
    <name evidence="3" type="ORF">BKCO1_340003</name>
</gene>
<organism evidence="3 4">
    <name type="scientific">Diplodia corticola</name>
    <dbReference type="NCBI Taxonomy" id="236234"/>
    <lineage>
        <taxon>Eukaryota</taxon>
        <taxon>Fungi</taxon>
        <taxon>Dikarya</taxon>
        <taxon>Ascomycota</taxon>
        <taxon>Pezizomycotina</taxon>
        <taxon>Dothideomycetes</taxon>
        <taxon>Dothideomycetes incertae sedis</taxon>
        <taxon>Botryosphaeriales</taxon>
        <taxon>Botryosphaeriaceae</taxon>
        <taxon>Diplodia</taxon>
    </lineage>
</organism>
<evidence type="ECO:0000256" key="1">
    <source>
        <dbReference type="ARBA" id="ARBA00022679"/>
    </source>
</evidence>
<dbReference type="CDD" id="cd04301">
    <property type="entry name" value="NAT_SF"/>
    <property type="match status" value="1"/>
</dbReference>
<reference evidence="3 4" key="1">
    <citation type="submission" date="2016-10" db="EMBL/GenBank/DDBJ databases">
        <title>Proteomics and genomics reveal pathogen-plant mechanisms compatible with a hemibiotrophic lifestyle of Diplodia corticola.</title>
        <authorList>
            <person name="Fernandes I."/>
            <person name="De Jonge R."/>
            <person name="Van De Peer Y."/>
            <person name="Devreese B."/>
            <person name="Alves A."/>
            <person name="Esteves A.C."/>
        </authorList>
    </citation>
    <scope>NUCLEOTIDE SEQUENCE [LARGE SCALE GENOMIC DNA]</scope>
    <source>
        <strain evidence="3 4">CBS 112549</strain>
    </source>
</reference>
<dbReference type="GeneID" id="31014907"/>
<accession>A0A1J9QVF7</accession>
<sequence length="178" mass="20385">MPSTQGDDGVITIRTHRPEDVAHVMSRHGVLYADEFGWDPQVMEGLVDNTCADFLNTYDPSHERFWIAERHQDGQVKFAGSVMVLHDKDDPAHKSATIRLLLVEPSERGKGLGTRLVRQVIEFAREEARGYRRVMLWMPSEMAAARRIYQREGFEKVAEIEHEVFGKKSTAESWGLNF</sequence>
<dbReference type="AlphaFoldDB" id="A0A1J9QVF7"/>
<dbReference type="InterPro" id="IPR000182">
    <property type="entry name" value="GNAT_dom"/>
</dbReference>
<dbReference type="Gene3D" id="3.40.630.30">
    <property type="match status" value="1"/>
</dbReference>
<dbReference type="Proteomes" id="UP000183809">
    <property type="component" value="Unassembled WGS sequence"/>
</dbReference>
<dbReference type="GO" id="GO:0008080">
    <property type="term" value="F:N-acetyltransferase activity"/>
    <property type="evidence" value="ECO:0007669"/>
    <property type="project" value="InterPro"/>
</dbReference>
<dbReference type="PANTHER" id="PTHR13947">
    <property type="entry name" value="GNAT FAMILY N-ACETYLTRANSFERASE"/>
    <property type="match status" value="1"/>
</dbReference>
<dbReference type="SUPFAM" id="SSF55729">
    <property type="entry name" value="Acyl-CoA N-acyltransferases (Nat)"/>
    <property type="match status" value="1"/>
</dbReference>
<dbReference type="PANTHER" id="PTHR13947:SF37">
    <property type="entry name" value="LD18367P"/>
    <property type="match status" value="1"/>
</dbReference>
<evidence type="ECO:0000313" key="3">
    <source>
        <dbReference type="EMBL" id="OJD32966.1"/>
    </source>
</evidence>
<dbReference type="STRING" id="236234.A0A1J9QVF7"/>
<protein>
    <submittedName>
        <fullName evidence="3">Family transcriptional regulator</fullName>
    </submittedName>
</protein>
<proteinExistence type="predicted"/>
<feature type="domain" description="N-acetyltransferase" evidence="2">
    <location>
        <begin position="11"/>
        <end position="178"/>
    </location>
</feature>
<dbReference type="Pfam" id="PF00583">
    <property type="entry name" value="Acetyltransf_1"/>
    <property type="match status" value="1"/>
</dbReference>
<dbReference type="InterPro" id="IPR016181">
    <property type="entry name" value="Acyl_CoA_acyltransferase"/>
</dbReference>
<evidence type="ECO:0000313" key="4">
    <source>
        <dbReference type="Proteomes" id="UP000183809"/>
    </source>
</evidence>
<dbReference type="RefSeq" id="XP_020129226.1">
    <property type="nucleotide sequence ID" value="XM_020274646.1"/>
</dbReference>
<keyword evidence="1" id="KW-0808">Transferase</keyword>
<dbReference type="InterPro" id="IPR050769">
    <property type="entry name" value="NAT_camello-type"/>
</dbReference>